<feature type="domain" description="SRP9" evidence="10">
    <location>
        <begin position="4"/>
        <end position="65"/>
    </location>
</feature>
<dbReference type="AlphaFoldDB" id="A0AAX4P937"/>
<dbReference type="Proteomes" id="UP001472866">
    <property type="component" value="Chromosome 06"/>
</dbReference>
<evidence type="ECO:0000256" key="6">
    <source>
        <dbReference type="ARBA" id="ARBA00023135"/>
    </source>
</evidence>
<comment type="subcellular location">
    <subcellularLocation>
        <location evidence="1">Cytoplasm</location>
    </subcellularLocation>
</comment>
<dbReference type="GO" id="GO:0006614">
    <property type="term" value="P:SRP-dependent cotranslational protein targeting to membrane"/>
    <property type="evidence" value="ECO:0007669"/>
    <property type="project" value="InterPro"/>
</dbReference>
<accession>A0AAX4P937</accession>
<dbReference type="InterPro" id="IPR039432">
    <property type="entry name" value="SRP9_dom"/>
</dbReference>
<dbReference type="PANTHER" id="PTHR12834">
    <property type="entry name" value="SIGNAL RECOGNITION PARTICLE 9 KDA PROTEIN"/>
    <property type="match status" value="1"/>
</dbReference>
<proteinExistence type="inferred from homology"/>
<dbReference type="PANTHER" id="PTHR12834:SF12">
    <property type="entry name" value="SIGNAL RECOGNITION PARTICLE 9 KDA PROTEIN"/>
    <property type="match status" value="1"/>
</dbReference>
<gene>
    <name evidence="11" type="ORF">HKI87_06g41890</name>
</gene>
<dbReference type="InterPro" id="IPR039914">
    <property type="entry name" value="SRP9-like"/>
</dbReference>
<sequence>MLLDWDDFAAKAEELVREKPLHTRYTVKYKHSEGKMTLKVTDNEECWTYKTNQASDLKKMEKLNHIMSAVMTRGRSVDLDSLEEPSGEPKRGKR</sequence>
<keyword evidence="12" id="KW-1185">Reference proteome</keyword>
<reference evidence="11 12" key="1">
    <citation type="submission" date="2024-03" db="EMBL/GenBank/DDBJ databases">
        <title>Complete genome sequence of the green alga Chloropicon roscoffensis RCC1871.</title>
        <authorList>
            <person name="Lemieux C."/>
            <person name="Pombert J.-F."/>
            <person name="Otis C."/>
            <person name="Turmel M."/>
        </authorList>
    </citation>
    <scope>NUCLEOTIDE SEQUENCE [LARGE SCALE GENOMIC DNA]</scope>
    <source>
        <strain evidence="11 12">RCC1871</strain>
    </source>
</reference>
<dbReference type="GO" id="GO:0005829">
    <property type="term" value="C:cytosol"/>
    <property type="evidence" value="ECO:0007669"/>
    <property type="project" value="UniProtKB-ARBA"/>
</dbReference>
<name>A0AAX4P937_9CHLO</name>
<evidence type="ECO:0000256" key="1">
    <source>
        <dbReference type="ARBA" id="ARBA00004496"/>
    </source>
</evidence>
<evidence type="ECO:0000313" key="12">
    <source>
        <dbReference type="Proteomes" id="UP001472866"/>
    </source>
</evidence>
<evidence type="ECO:0000256" key="5">
    <source>
        <dbReference type="ARBA" id="ARBA00022884"/>
    </source>
</evidence>
<dbReference type="FunFam" id="3.30.720.10:FF:000001">
    <property type="entry name" value="Signal recognition particle 9 kDa protein"/>
    <property type="match status" value="1"/>
</dbReference>
<evidence type="ECO:0000256" key="3">
    <source>
        <dbReference type="ARBA" id="ARBA00020414"/>
    </source>
</evidence>
<dbReference type="Pfam" id="PF05486">
    <property type="entry name" value="SRP9-21"/>
    <property type="match status" value="1"/>
</dbReference>
<feature type="region of interest" description="Disordered" evidence="9">
    <location>
        <begin position="74"/>
        <end position="94"/>
    </location>
</feature>
<evidence type="ECO:0000256" key="4">
    <source>
        <dbReference type="ARBA" id="ARBA00022490"/>
    </source>
</evidence>
<protein>
    <recommendedName>
        <fullName evidence="3">Signal recognition particle 9 kDa protein</fullName>
    </recommendedName>
</protein>
<evidence type="ECO:0000256" key="8">
    <source>
        <dbReference type="ARBA" id="ARBA00045462"/>
    </source>
</evidence>
<evidence type="ECO:0000256" key="9">
    <source>
        <dbReference type="SAM" id="MobiDB-lite"/>
    </source>
</evidence>
<comment type="function">
    <text evidence="8">Component of the signal recognition particle (SRP) complex, a ribonucleoprotein complex that mediates the cotranslational targeting of secretory and membrane proteins to the endoplasmic reticulum (ER). SRP9 together with SRP14 and the Alu portion of the SRP RNA, constitutes the elongation arrest domain of SRP. The complex of SRP9 and SRP14 is required for SRP RNA binding.</text>
</comment>
<dbReference type="GO" id="GO:0008312">
    <property type="term" value="F:7S RNA binding"/>
    <property type="evidence" value="ECO:0007669"/>
    <property type="project" value="InterPro"/>
</dbReference>
<dbReference type="InterPro" id="IPR009018">
    <property type="entry name" value="Signal_recog_particle_SRP9/14"/>
</dbReference>
<comment type="similarity">
    <text evidence="2">Belongs to the SRP9 family.</text>
</comment>
<dbReference type="Gene3D" id="3.30.720.10">
    <property type="entry name" value="Signal recognition particle alu RNA binding heterodimer, srp9/1"/>
    <property type="match status" value="1"/>
</dbReference>
<keyword evidence="5" id="KW-0694">RNA-binding</keyword>
<organism evidence="11 12">
    <name type="scientific">Chloropicon roscoffensis</name>
    <dbReference type="NCBI Taxonomy" id="1461544"/>
    <lineage>
        <taxon>Eukaryota</taxon>
        <taxon>Viridiplantae</taxon>
        <taxon>Chlorophyta</taxon>
        <taxon>Chloropicophyceae</taxon>
        <taxon>Chloropicales</taxon>
        <taxon>Chloropicaceae</taxon>
        <taxon>Chloropicon</taxon>
    </lineage>
</organism>
<keyword evidence="7" id="KW-0687">Ribonucleoprotein</keyword>
<evidence type="ECO:0000256" key="2">
    <source>
        <dbReference type="ARBA" id="ARBA00009193"/>
    </source>
</evidence>
<dbReference type="GO" id="GO:0005786">
    <property type="term" value="C:signal recognition particle, endoplasmic reticulum targeting"/>
    <property type="evidence" value="ECO:0007669"/>
    <property type="project" value="UniProtKB-KW"/>
</dbReference>
<evidence type="ECO:0000259" key="10">
    <source>
        <dbReference type="Pfam" id="PF05486"/>
    </source>
</evidence>
<keyword evidence="6" id="KW-0733">Signal recognition particle</keyword>
<evidence type="ECO:0000313" key="11">
    <source>
        <dbReference type="EMBL" id="WZN62648.1"/>
    </source>
</evidence>
<dbReference type="SUPFAM" id="SSF54762">
    <property type="entry name" value="Signal recognition particle alu RNA binding heterodimer, SRP9/14"/>
    <property type="match status" value="1"/>
</dbReference>
<evidence type="ECO:0000256" key="7">
    <source>
        <dbReference type="ARBA" id="ARBA00023274"/>
    </source>
</evidence>
<dbReference type="EMBL" id="CP151506">
    <property type="protein sequence ID" value="WZN62648.1"/>
    <property type="molecule type" value="Genomic_DNA"/>
</dbReference>
<keyword evidence="4" id="KW-0963">Cytoplasm</keyword>